<dbReference type="Proteomes" id="UP000680638">
    <property type="component" value="Unassembled WGS sequence"/>
</dbReference>
<feature type="signal peptide" evidence="2">
    <location>
        <begin position="1"/>
        <end position="23"/>
    </location>
</feature>
<sequence>MKKISSILASFVVFGFLVNSVSAEPLTETFQNDTVASLISKEKAVIQYIEPFMKDLKEHGTLYFESSQNSQSLDNSKKLVISLPKDSVASMTLANALTNLSSTTYSDMLEVREVEGNIYSSNELQQANIGLYNRWNEFVKLGAEITSTYTDEEIDKVIVEATNISEQAKSALDEAYGDIIELRVSPEYKGGVHTISRTGNNSIIGGGVAINNSSCTVAATAKKGTERYIITAEHCLSSGGDGKTAVNQNTSKVGVEWSTAGNGQDIGLIKITESGRQISNGVIKSSTTSYDGYFNGDAGVIQGQSVCKSGIATGYTCSTVTSTSFTPTISGVIRPDQIKISNPNYSFQNNGDSGAPLFSLNTLKWGYVRKV</sequence>
<keyword evidence="1" id="KW-0720">Serine protease</keyword>
<dbReference type="EMBL" id="BORW01000038">
    <property type="protein sequence ID" value="GIO69815.1"/>
    <property type="molecule type" value="Genomic_DNA"/>
</dbReference>
<organism evidence="4 5">
    <name type="scientific">Paenibacillus cookii</name>
    <dbReference type="NCBI Taxonomy" id="157839"/>
    <lineage>
        <taxon>Bacteria</taxon>
        <taxon>Bacillati</taxon>
        <taxon>Bacillota</taxon>
        <taxon>Bacilli</taxon>
        <taxon>Bacillales</taxon>
        <taxon>Paenibacillaceae</taxon>
        <taxon>Paenibacillus</taxon>
    </lineage>
</organism>
<dbReference type="SUPFAM" id="SSF50494">
    <property type="entry name" value="Trypsin-like serine proteases"/>
    <property type="match status" value="1"/>
</dbReference>
<keyword evidence="1" id="KW-0378">Hydrolase</keyword>
<name>A0ABQ4M2P2_9BACL</name>
<dbReference type="Gene3D" id="2.40.10.10">
    <property type="entry name" value="Trypsin-like serine proteases"/>
    <property type="match status" value="2"/>
</dbReference>
<keyword evidence="2" id="KW-0732">Signal</keyword>
<comment type="caution">
    <text evidence="4">The sequence shown here is derived from an EMBL/GenBank/DDBJ whole genome shotgun (WGS) entry which is preliminary data.</text>
</comment>
<dbReference type="Pfam" id="PF00089">
    <property type="entry name" value="Trypsin"/>
    <property type="match status" value="1"/>
</dbReference>
<keyword evidence="1" id="KW-0645">Protease</keyword>
<evidence type="ECO:0000256" key="2">
    <source>
        <dbReference type="SAM" id="SignalP"/>
    </source>
</evidence>
<dbReference type="InterPro" id="IPR043504">
    <property type="entry name" value="Peptidase_S1_PA_chymotrypsin"/>
</dbReference>
<evidence type="ECO:0000313" key="4">
    <source>
        <dbReference type="EMBL" id="GIO69815.1"/>
    </source>
</evidence>
<evidence type="ECO:0000256" key="1">
    <source>
        <dbReference type="ARBA" id="ARBA00022825"/>
    </source>
</evidence>
<dbReference type="InterPro" id="IPR009003">
    <property type="entry name" value="Peptidase_S1_PA"/>
</dbReference>
<feature type="domain" description="Peptidase S1" evidence="3">
    <location>
        <begin position="218"/>
        <end position="362"/>
    </location>
</feature>
<dbReference type="InterPro" id="IPR001254">
    <property type="entry name" value="Trypsin_dom"/>
</dbReference>
<proteinExistence type="predicted"/>
<evidence type="ECO:0000259" key="3">
    <source>
        <dbReference type="Pfam" id="PF00089"/>
    </source>
</evidence>
<reference evidence="4 5" key="1">
    <citation type="submission" date="2021-03" db="EMBL/GenBank/DDBJ databases">
        <title>Antimicrobial resistance genes in bacteria isolated from Japanese honey, and their potential for conferring macrolide and lincosamide resistance in the American foulbrood pathogen Paenibacillus larvae.</title>
        <authorList>
            <person name="Okamoto M."/>
            <person name="Kumagai M."/>
            <person name="Kanamori H."/>
            <person name="Takamatsu D."/>
        </authorList>
    </citation>
    <scope>NUCLEOTIDE SEQUENCE [LARGE SCALE GENOMIC DNA]</scope>
    <source>
        <strain evidence="4 5">J21TS3</strain>
    </source>
</reference>
<protein>
    <recommendedName>
        <fullName evidence="3">Peptidase S1 domain-containing protein</fullName>
    </recommendedName>
</protein>
<accession>A0ABQ4M2P2</accession>
<feature type="chain" id="PRO_5045237319" description="Peptidase S1 domain-containing protein" evidence="2">
    <location>
        <begin position="24"/>
        <end position="371"/>
    </location>
</feature>
<dbReference type="CDD" id="cd21112">
    <property type="entry name" value="alphaLP-like"/>
    <property type="match status" value="1"/>
</dbReference>
<keyword evidence="5" id="KW-1185">Reference proteome</keyword>
<evidence type="ECO:0000313" key="5">
    <source>
        <dbReference type="Proteomes" id="UP000680638"/>
    </source>
</evidence>
<dbReference type="RefSeq" id="WP_212952314.1">
    <property type="nucleotide sequence ID" value="NZ_BORW01000038.1"/>
</dbReference>
<gene>
    <name evidence="4" type="ORF">J21TS3_46360</name>
</gene>